<dbReference type="InterPro" id="IPR026455">
    <property type="entry name" value="GRASP_w_spasm"/>
</dbReference>
<accession>L8JWG9</accession>
<dbReference type="NCBIfam" id="TIGR04192">
    <property type="entry name" value="GRASP_w_spasm"/>
    <property type="match status" value="1"/>
</dbReference>
<dbReference type="GO" id="GO:0018169">
    <property type="term" value="F:ribosomal S6-glutamic acid ligase activity"/>
    <property type="evidence" value="ECO:0007669"/>
    <property type="project" value="TreeGrafter"/>
</dbReference>
<reference evidence="1 2" key="1">
    <citation type="submission" date="2012-12" db="EMBL/GenBank/DDBJ databases">
        <title>Genome assembly of Fulvivirga imtechensis AK7.</title>
        <authorList>
            <person name="Nupur N."/>
            <person name="Khatri I."/>
            <person name="Kumar R."/>
            <person name="Subramanian S."/>
            <person name="Pinnaka A."/>
        </authorList>
    </citation>
    <scope>NUCLEOTIDE SEQUENCE [LARGE SCALE GENOMIC DNA]</scope>
    <source>
        <strain evidence="1 2">AK7</strain>
    </source>
</reference>
<evidence type="ECO:0008006" key="3">
    <source>
        <dbReference type="Google" id="ProtNLM"/>
    </source>
</evidence>
<dbReference type="OrthoDB" id="583309at2"/>
<dbReference type="GO" id="GO:0005737">
    <property type="term" value="C:cytoplasm"/>
    <property type="evidence" value="ECO:0007669"/>
    <property type="project" value="TreeGrafter"/>
</dbReference>
<proteinExistence type="predicted"/>
<dbReference type="PATRIC" id="fig|1237149.3.peg.845"/>
<dbReference type="Gene3D" id="3.30.470.20">
    <property type="entry name" value="ATP-grasp fold, B domain"/>
    <property type="match status" value="1"/>
</dbReference>
<dbReference type="RefSeq" id="WP_009578301.1">
    <property type="nucleotide sequence ID" value="NZ_AMZN01000009.1"/>
</dbReference>
<evidence type="ECO:0000313" key="2">
    <source>
        <dbReference type="Proteomes" id="UP000011135"/>
    </source>
</evidence>
<protein>
    <recommendedName>
        <fullName evidence="3">Grasp-with-spasm system ATP-grasp peptide maturase</fullName>
    </recommendedName>
</protein>
<dbReference type="STRING" id="1237149.C900_05765"/>
<comment type="caution">
    <text evidence="1">The sequence shown here is derived from an EMBL/GenBank/DDBJ whole genome shotgun (WGS) entry which is preliminary data.</text>
</comment>
<keyword evidence="2" id="KW-1185">Reference proteome</keyword>
<dbReference type="EMBL" id="AMZN01000009">
    <property type="protein sequence ID" value="ELR73130.1"/>
    <property type="molecule type" value="Genomic_DNA"/>
</dbReference>
<dbReference type="PANTHER" id="PTHR21621:SF0">
    <property type="entry name" value="BETA-CITRYLGLUTAMATE SYNTHASE B-RELATED"/>
    <property type="match status" value="1"/>
</dbReference>
<dbReference type="PANTHER" id="PTHR21621">
    <property type="entry name" value="RIBOSOMAL PROTEIN S6 MODIFICATION PROTEIN"/>
    <property type="match status" value="1"/>
</dbReference>
<dbReference type="Proteomes" id="UP000011135">
    <property type="component" value="Unassembled WGS sequence"/>
</dbReference>
<dbReference type="eggNOG" id="COG0189">
    <property type="taxonomic scope" value="Bacteria"/>
</dbReference>
<evidence type="ECO:0000313" key="1">
    <source>
        <dbReference type="EMBL" id="ELR73130.1"/>
    </source>
</evidence>
<dbReference type="SUPFAM" id="SSF56059">
    <property type="entry name" value="Glutathione synthetase ATP-binding domain-like"/>
    <property type="match status" value="1"/>
</dbReference>
<dbReference type="AlphaFoldDB" id="L8JWG9"/>
<organism evidence="1 2">
    <name type="scientific">Fulvivirga imtechensis AK7</name>
    <dbReference type="NCBI Taxonomy" id="1237149"/>
    <lineage>
        <taxon>Bacteria</taxon>
        <taxon>Pseudomonadati</taxon>
        <taxon>Bacteroidota</taxon>
        <taxon>Cytophagia</taxon>
        <taxon>Cytophagales</taxon>
        <taxon>Fulvivirgaceae</taxon>
        <taxon>Fulvivirga</taxon>
    </lineage>
</organism>
<name>L8JWG9_9BACT</name>
<dbReference type="GO" id="GO:0009432">
    <property type="term" value="P:SOS response"/>
    <property type="evidence" value="ECO:0007669"/>
    <property type="project" value="TreeGrafter"/>
</dbReference>
<sequence>MIVIYSISTDGTTTEVINWLKSKTKIPVLRINTDLNNVAFVRYDEQEREFLISKNNKVFNLFDAKSFWYRKGGHLYLTEINTEIKPYDGLYAGLLSKLKSEQVSLNHFIKRFLERASTISLGSAFNASPNKLNVLDIAKDHGLATPITFIIDNKNDLRTKISQYGELITKAISDGIYLFNRDYSFYSYTELVNENVIKSLPDKFFPSLFQVKIKKKFEVRTFLINREFYSMAIFSQRNRQTEIDFRKYDGKKPNRCIPFVLPNHIKAKLLKVAGELKLNTGSVDLIVDSHDQFIFLEINPVGQFSMVSYPCNYYLEEKVADYLIP</sequence>
<gene>
    <name evidence="1" type="ORF">C900_05765</name>
</gene>